<keyword evidence="1" id="KW-0472">Membrane</keyword>
<evidence type="ECO:0000313" key="4">
    <source>
        <dbReference type="Proteomes" id="UP000196230"/>
    </source>
</evidence>
<dbReference type="Proteomes" id="UP000196230">
    <property type="component" value="Unassembled WGS sequence"/>
</dbReference>
<comment type="subcellular location">
    <subcellularLocation>
        <location evidence="1">Cell membrane</location>
        <topology evidence="1">Multi-pass membrane protein</topology>
    </subcellularLocation>
</comment>
<sequence>MLRTALKPFWLLMLVLTIVVSGVFVYLSKWQFESAETAAPPPREQTENAVPLVGHISPAEPLLASQADQVLEFSGTFLPDTDVVVDNRLLRGEDGYWVVSAFRPDEAPEGAPEGIVMPVVRGWSADPTAADPAPEGEVTVTGRLLPPEGPLPRVKDGPDTGGRILVDSLSAAQLTNFWDVPSYAAFVAAFEVVDAAGADVGVGAAEGGLEPVWVAPQPDETTIVWLNVFYAVEWIIFAGFALYLWWRFVRDDHARELREAELDAEWERTWRAEELERRRSEAARAKEEARRAYAAYHGLDAATPADQTPADRSPGAGRPDAPQE</sequence>
<feature type="transmembrane region" description="Helical" evidence="1">
    <location>
        <begin position="224"/>
        <end position="246"/>
    </location>
</feature>
<dbReference type="CDD" id="cd06662">
    <property type="entry name" value="SURF1"/>
    <property type="match status" value="1"/>
</dbReference>
<dbReference type="Pfam" id="PF02104">
    <property type="entry name" value="SURF1"/>
    <property type="match status" value="1"/>
</dbReference>
<comment type="similarity">
    <text evidence="1">Belongs to the SURF1 family.</text>
</comment>
<feature type="region of interest" description="Disordered" evidence="2">
    <location>
        <begin position="297"/>
        <end position="324"/>
    </location>
</feature>
<dbReference type="EMBL" id="FUKP01000018">
    <property type="protein sequence ID" value="SJN19903.1"/>
    <property type="molecule type" value="Genomic_DNA"/>
</dbReference>
<dbReference type="GO" id="GO:0005886">
    <property type="term" value="C:plasma membrane"/>
    <property type="evidence" value="ECO:0007669"/>
    <property type="project" value="UniProtKB-SubCell"/>
</dbReference>
<keyword evidence="1" id="KW-1133">Transmembrane helix</keyword>
<keyword evidence="1" id="KW-1003">Cell membrane</keyword>
<gene>
    <name evidence="3" type="ORF">FM125_02805</name>
</gene>
<evidence type="ECO:0000256" key="2">
    <source>
        <dbReference type="SAM" id="MobiDB-lite"/>
    </source>
</evidence>
<protein>
    <recommendedName>
        <fullName evidence="1">SURF1-like protein</fullName>
    </recommendedName>
</protein>
<evidence type="ECO:0000313" key="3">
    <source>
        <dbReference type="EMBL" id="SJN19903.1"/>
    </source>
</evidence>
<dbReference type="AlphaFoldDB" id="A0A1R4IKW1"/>
<feature type="transmembrane region" description="Helical" evidence="1">
    <location>
        <begin position="9"/>
        <end position="27"/>
    </location>
</feature>
<dbReference type="RefSeq" id="WP_102212855.1">
    <property type="nucleotide sequence ID" value="NZ_CP126965.1"/>
</dbReference>
<evidence type="ECO:0000256" key="1">
    <source>
        <dbReference type="RuleBase" id="RU363076"/>
    </source>
</evidence>
<organism evidence="3 4">
    <name type="scientific">Micrococcus lylae</name>
    <dbReference type="NCBI Taxonomy" id="1273"/>
    <lineage>
        <taxon>Bacteria</taxon>
        <taxon>Bacillati</taxon>
        <taxon>Actinomycetota</taxon>
        <taxon>Actinomycetes</taxon>
        <taxon>Micrococcales</taxon>
        <taxon>Micrococcaceae</taxon>
        <taxon>Micrococcus</taxon>
    </lineage>
</organism>
<keyword evidence="1" id="KW-0812">Transmembrane</keyword>
<dbReference type="InterPro" id="IPR002994">
    <property type="entry name" value="Surf1/Shy1"/>
</dbReference>
<dbReference type="PROSITE" id="PS50895">
    <property type="entry name" value="SURF1"/>
    <property type="match status" value="1"/>
</dbReference>
<reference evidence="3 4" key="1">
    <citation type="submission" date="2017-02" db="EMBL/GenBank/DDBJ databases">
        <authorList>
            <person name="Peterson S.W."/>
        </authorList>
    </citation>
    <scope>NUCLEOTIDE SEQUENCE [LARGE SCALE GENOMIC DNA]</scope>
    <source>
        <strain evidence="3 4">2B3F</strain>
    </source>
</reference>
<proteinExistence type="inferred from homology"/>
<feature type="compositionally biased region" description="Low complexity" evidence="2">
    <location>
        <begin position="297"/>
        <end position="311"/>
    </location>
</feature>
<name>A0A1R4IKW1_9MICC</name>
<accession>A0A1R4IKW1</accession>